<accession>A0A556N686</accession>
<proteinExistence type="predicted"/>
<comment type="caution">
    <text evidence="2">The sequence shown here is derived from an EMBL/GenBank/DDBJ whole genome shotgun (WGS) entry which is preliminary data.</text>
</comment>
<dbReference type="RefSeq" id="WP_144331222.1">
    <property type="nucleotide sequence ID" value="NZ_VLPL01000001.1"/>
</dbReference>
<organism evidence="2 3">
    <name type="scientific">Fluviicola chungangensis</name>
    <dbReference type="NCBI Taxonomy" id="2597671"/>
    <lineage>
        <taxon>Bacteria</taxon>
        <taxon>Pseudomonadati</taxon>
        <taxon>Bacteroidota</taxon>
        <taxon>Flavobacteriia</taxon>
        <taxon>Flavobacteriales</taxon>
        <taxon>Crocinitomicaceae</taxon>
        <taxon>Fluviicola</taxon>
    </lineage>
</organism>
<dbReference type="EMBL" id="VLPL01000001">
    <property type="protein sequence ID" value="TSJ47687.1"/>
    <property type="molecule type" value="Genomic_DNA"/>
</dbReference>
<protein>
    <submittedName>
        <fullName evidence="2">Uncharacterized protein</fullName>
    </submittedName>
</protein>
<dbReference type="AlphaFoldDB" id="A0A556N686"/>
<reference evidence="2 3" key="1">
    <citation type="submission" date="2019-07" db="EMBL/GenBank/DDBJ databases">
        <authorList>
            <person name="Huq M.A."/>
        </authorList>
    </citation>
    <scope>NUCLEOTIDE SEQUENCE [LARGE SCALE GENOMIC DNA]</scope>
    <source>
        <strain evidence="2 3">MAH-3</strain>
    </source>
</reference>
<feature type="region of interest" description="Disordered" evidence="1">
    <location>
        <begin position="53"/>
        <end position="76"/>
    </location>
</feature>
<evidence type="ECO:0000313" key="2">
    <source>
        <dbReference type="EMBL" id="TSJ47687.1"/>
    </source>
</evidence>
<dbReference type="Proteomes" id="UP000316008">
    <property type="component" value="Unassembled WGS sequence"/>
</dbReference>
<sequence length="90" mass="10372">MKTRHIILSTFLYGAISLSMLTIETPEGDFANKSATEFVTTGSPGQFYAQAVPGERRRVRRRTRRRTRRRVERRQNAAGFAMNFTKTYIA</sequence>
<gene>
    <name evidence="2" type="ORF">FO442_00750</name>
</gene>
<feature type="compositionally biased region" description="Basic residues" evidence="1">
    <location>
        <begin position="57"/>
        <end position="72"/>
    </location>
</feature>
<evidence type="ECO:0000313" key="3">
    <source>
        <dbReference type="Proteomes" id="UP000316008"/>
    </source>
</evidence>
<keyword evidence="3" id="KW-1185">Reference proteome</keyword>
<evidence type="ECO:0000256" key="1">
    <source>
        <dbReference type="SAM" id="MobiDB-lite"/>
    </source>
</evidence>
<name>A0A556N686_9FLAO</name>